<dbReference type="GO" id="GO:0010181">
    <property type="term" value="F:FMN binding"/>
    <property type="evidence" value="ECO:0007669"/>
    <property type="project" value="TreeGrafter"/>
</dbReference>
<protein>
    <submittedName>
        <fullName evidence="2">NAD(P)H-dependent FMN reductase</fullName>
    </submittedName>
</protein>
<proteinExistence type="predicted"/>
<dbReference type="InterPro" id="IPR029039">
    <property type="entry name" value="Flavoprotein-like_sf"/>
</dbReference>
<accession>A0A8H6XXC2</accession>
<name>A0A8H6XXC2_9AGAR</name>
<dbReference type="OrthoDB" id="68575at2759"/>
<dbReference type="PANTHER" id="PTHR30543">
    <property type="entry name" value="CHROMATE REDUCTASE"/>
    <property type="match status" value="1"/>
</dbReference>
<sequence>MDHPLPLYTAEPLVPSRIPRPLTFNSYADPATNAWSALISSFDGFIIVTPQHNWGYPASLKLALDALFHEWTGKPVLLVTYGGLGWGEGRRAASPGAGGHAPACVHARRGTVVCQRA</sequence>
<keyword evidence="3" id="KW-1185">Reference proteome</keyword>
<dbReference type="SUPFAM" id="SSF52218">
    <property type="entry name" value="Flavoproteins"/>
    <property type="match status" value="1"/>
</dbReference>
<dbReference type="Pfam" id="PF03358">
    <property type="entry name" value="FMN_red"/>
    <property type="match status" value="1"/>
</dbReference>
<dbReference type="InterPro" id="IPR050712">
    <property type="entry name" value="NAD(P)H-dep_reductase"/>
</dbReference>
<dbReference type="AlphaFoldDB" id="A0A8H6XXC2"/>
<dbReference type="PANTHER" id="PTHR30543:SF21">
    <property type="entry name" value="NAD(P)H-DEPENDENT FMN REDUCTASE LOT6"/>
    <property type="match status" value="1"/>
</dbReference>
<feature type="domain" description="NADPH-dependent FMN reductase-like" evidence="1">
    <location>
        <begin position="26"/>
        <end position="88"/>
    </location>
</feature>
<evidence type="ECO:0000259" key="1">
    <source>
        <dbReference type="Pfam" id="PF03358"/>
    </source>
</evidence>
<dbReference type="InterPro" id="IPR005025">
    <property type="entry name" value="FMN_Rdtase-like_dom"/>
</dbReference>
<evidence type="ECO:0000313" key="2">
    <source>
        <dbReference type="EMBL" id="KAF7348126.1"/>
    </source>
</evidence>
<dbReference type="EMBL" id="JACAZH010000017">
    <property type="protein sequence ID" value="KAF7348126.1"/>
    <property type="molecule type" value="Genomic_DNA"/>
</dbReference>
<organism evidence="2 3">
    <name type="scientific">Mycena sanguinolenta</name>
    <dbReference type="NCBI Taxonomy" id="230812"/>
    <lineage>
        <taxon>Eukaryota</taxon>
        <taxon>Fungi</taxon>
        <taxon>Dikarya</taxon>
        <taxon>Basidiomycota</taxon>
        <taxon>Agaricomycotina</taxon>
        <taxon>Agaricomycetes</taxon>
        <taxon>Agaricomycetidae</taxon>
        <taxon>Agaricales</taxon>
        <taxon>Marasmiineae</taxon>
        <taxon>Mycenaceae</taxon>
        <taxon>Mycena</taxon>
    </lineage>
</organism>
<dbReference type="GO" id="GO:0016491">
    <property type="term" value="F:oxidoreductase activity"/>
    <property type="evidence" value="ECO:0007669"/>
    <property type="project" value="InterPro"/>
</dbReference>
<reference evidence="2" key="1">
    <citation type="submission" date="2020-05" db="EMBL/GenBank/DDBJ databases">
        <title>Mycena genomes resolve the evolution of fungal bioluminescence.</title>
        <authorList>
            <person name="Tsai I.J."/>
        </authorList>
    </citation>
    <scope>NUCLEOTIDE SEQUENCE</scope>
    <source>
        <strain evidence="2">160909Yilan</strain>
    </source>
</reference>
<gene>
    <name evidence="2" type="ORF">MSAN_01765400</name>
</gene>
<dbReference type="GO" id="GO:0005829">
    <property type="term" value="C:cytosol"/>
    <property type="evidence" value="ECO:0007669"/>
    <property type="project" value="TreeGrafter"/>
</dbReference>
<evidence type="ECO:0000313" key="3">
    <source>
        <dbReference type="Proteomes" id="UP000623467"/>
    </source>
</evidence>
<dbReference type="Proteomes" id="UP000623467">
    <property type="component" value="Unassembled WGS sequence"/>
</dbReference>
<comment type="caution">
    <text evidence="2">The sequence shown here is derived from an EMBL/GenBank/DDBJ whole genome shotgun (WGS) entry which is preliminary data.</text>
</comment>
<dbReference type="Gene3D" id="3.40.50.360">
    <property type="match status" value="1"/>
</dbReference>